<feature type="compositionally biased region" description="Basic and acidic residues" evidence="1">
    <location>
        <begin position="289"/>
        <end position="322"/>
    </location>
</feature>
<sequence>MASGGSKSLNIPDSPTTSSDTSSHWDMETQEDSTPKVPSLTLQGTVISTKLEKPERIAEDCLVKPINGQKEYDSHQVELTDQKDLETILQQLTDRIKLSISAKDPEEIVPLPIVSMENSAKKRHEQVMEQLVELSARQSQARTPVQCLRGEHGDNEVVNPGSCNSRSTASEKKMNLLHKGRHTENIPTVVLDLRVISSSPSLLNDRGEETAKKTPRRADMPQPVHTGKSALLRQLRNNKMRPCSTPPDPNAQQPVTSSLKPAKGIRSHQEQRLNCKEDVHSRRLQNIAERPEKDGSFKEGDAKEKSPKKSNDEPRKIQESHR</sequence>
<accession>A0A8J6EJR2</accession>
<dbReference type="EMBL" id="WNTK01000243">
    <property type="protein sequence ID" value="KAG9470642.1"/>
    <property type="molecule type" value="Genomic_DNA"/>
</dbReference>
<feature type="compositionally biased region" description="Polar residues" evidence="1">
    <location>
        <begin position="250"/>
        <end position="259"/>
    </location>
</feature>
<feature type="region of interest" description="Disordered" evidence="1">
    <location>
        <begin position="1"/>
        <end position="41"/>
    </location>
</feature>
<comment type="caution">
    <text evidence="2">The sequence shown here is derived from an EMBL/GenBank/DDBJ whole genome shotgun (WGS) entry which is preliminary data.</text>
</comment>
<proteinExistence type="predicted"/>
<feature type="region of interest" description="Disordered" evidence="1">
    <location>
        <begin position="201"/>
        <end position="227"/>
    </location>
</feature>
<feature type="compositionally biased region" description="Basic and acidic residues" evidence="1">
    <location>
        <begin position="267"/>
        <end position="281"/>
    </location>
</feature>
<protein>
    <submittedName>
        <fullName evidence="2">Uncharacterized protein</fullName>
    </submittedName>
</protein>
<dbReference type="AlphaFoldDB" id="A0A8J6EJR2"/>
<feature type="compositionally biased region" description="Polar residues" evidence="1">
    <location>
        <begin position="1"/>
        <end position="11"/>
    </location>
</feature>
<feature type="region of interest" description="Disordered" evidence="1">
    <location>
        <begin position="239"/>
        <end position="322"/>
    </location>
</feature>
<gene>
    <name evidence="2" type="ORF">GDO78_017131</name>
</gene>
<organism evidence="2 3">
    <name type="scientific">Eleutherodactylus coqui</name>
    <name type="common">Puerto Rican coqui</name>
    <dbReference type="NCBI Taxonomy" id="57060"/>
    <lineage>
        <taxon>Eukaryota</taxon>
        <taxon>Metazoa</taxon>
        <taxon>Chordata</taxon>
        <taxon>Craniata</taxon>
        <taxon>Vertebrata</taxon>
        <taxon>Euteleostomi</taxon>
        <taxon>Amphibia</taxon>
        <taxon>Batrachia</taxon>
        <taxon>Anura</taxon>
        <taxon>Neobatrachia</taxon>
        <taxon>Hyloidea</taxon>
        <taxon>Eleutherodactylidae</taxon>
        <taxon>Eleutherodactylinae</taxon>
        <taxon>Eleutherodactylus</taxon>
        <taxon>Eleutherodactylus</taxon>
    </lineage>
</organism>
<evidence type="ECO:0000256" key="1">
    <source>
        <dbReference type="SAM" id="MobiDB-lite"/>
    </source>
</evidence>
<evidence type="ECO:0000313" key="3">
    <source>
        <dbReference type="Proteomes" id="UP000770717"/>
    </source>
</evidence>
<keyword evidence="3" id="KW-1185">Reference proteome</keyword>
<dbReference type="Proteomes" id="UP000770717">
    <property type="component" value="Unassembled WGS sequence"/>
</dbReference>
<feature type="compositionally biased region" description="Low complexity" evidence="1">
    <location>
        <begin position="12"/>
        <end position="22"/>
    </location>
</feature>
<reference evidence="2" key="1">
    <citation type="thesis" date="2020" institute="ProQuest LLC" country="789 East Eisenhower Parkway, Ann Arbor, MI, USA">
        <title>Comparative Genomics and Chromosome Evolution.</title>
        <authorList>
            <person name="Mudd A.B."/>
        </authorList>
    </citation>
    <scope>NUCLEOTIDE SEQUENCE</scope>
    <source>
        <strain evidence="2">HN-11 Male</strain>
        <tissue evidence="2">Kidney and liver</tissue>
    </source>
</reference>
<feature type="compositionally biased region" description="Basic and acidic residues" evidence="1">
    <location>
        <begin position="205"/>
        <end position="219"/>
    </location>
</feature>
<name>A0A8J6EJR2_ELECQ</name>
<evidence type="ECO:0000313" key="2">
    <source>
        <dbReference type="EMBL" id="KAG9470642.1"/>
    </source>
</evidence>
<dbReference type="OrthoDB" id="2162449at2759"/>